<dbReference type="Pfam" id="PF12867">
    <property type="entry name" value="DinB_2"/>
    <property type="match status" value="1"/>
</dbReference>
<feature type="domain" description="DinB-like" evidence="1">
    <location>
        <begin position="85"/>
        <end position="219"/>
    </location>
</feature>
<proteinExistence type="predicted"/>
<evidence type="ECO:0000313" key="2">
    <source>
        <dbReference type="EMBL" id="RIV21615.1"/>
    </source>
</evidence>
<reference evidence="2 3" key="1">
    <citation type="submission" date="2018-08" db="EMBL/GenBank/DDBJ databases">
        <title>Fibrisoma montanum sp. nov., isolated from Danxia mountain soil.</title>
        <authorList>
            <person name="Huang Y."/>
        </authorList>
    </citation>
    <scope>NUCLEOTIDE SEQUENCE [LARGE SCALE GENOMIC DNA]</scope>
    <source>
        <strain evidence="2 3">HYT19</strain>
    </source>
</reference>
<dbReference type="AlphaFoldDB" id="A0A418M783"/>
<dbReference type="InterPro" id="IPR034660">
    <property type="entry name" value="DinB/YfiT-like"/>
</dbReference>
<accession>A0A418M783</accession>
<keyword evidence="3" id="KW-1185">Reference proteome</keyword>
<organism evidence="2 3">
    <name type="scientific">Fibrisoma montanum</name>
    <dbReference type="NCBI Taxonomy" id="2305895"/>
    <lineage>
        <taxon>Bacteria</taxon>
        <taxon>Pseudomonadati</taxon>
        <taxon>Bacteroidota</taxon>
        <taxon>Cytophagia</taxon>
        <taxon>Cytophagales</taxon>
        <taxon>Spirosomataceae</taxon>
        <taxon>Fibrisoma</taxon>
    </lineage>
</organism>
<gene>
    <name evidence="2" type="ORF">DYU11_19655</name>
</gene>
<dbReference type="InterPro" id="IPR024775">
    <property type="entry name" value="DinB-like"/>
</dbReference>
<evidence type="ECO:0000259" key="1">
    <source>
        <dbReference type="Pfam" id="PF12867"/>
    </source>
</evidence>
<dbReference type="Proteomes" id="UP000283523">
    <property type="component" value="Unassembled WGS sequence"/>
</dbReference>
<comment type="caution">
    <text evidence="2">The sequence shown here is derived from an EMBL/GenBank/DDBJ whole genome shotgun (WGS) entry which is preliminary data.</text>
</comment>
<name>A0A418M783_9BACT</name>
<dbReference type="SUPFAM" id="SSF109854">
    <property type="entry name" value="DinB/YfiT-like putative metalloenzymes"/>
    <property type="match status" value="1"/>
</dbReference>
<dbReference type="EMBL" id="QXED01000005">
    <property type="protein sequence ID" value="RIV21615.1"/>
    <property type="molecule type" value="Genomic_DNA"/>
</dbReference>
<protein>
    <recommendedName>
        <fullName evidence="1">DinB-like domain-containing protein</fullName>
    </recommendedName>
</protein>
<sequence>MICTKITHKITASTRRLIYGYNSRVLHDKALYRSSTEPIIFTRHFCHSMTTLTDTVRYPIGPWVDKGTYSADLVQRLVERISILPEEYQTVADRCSDEDLRRQYRAGSWTVQQLFHHVADTHLMHFMRLKNALSTPEPTIGVIADVNAWAALDEAQTAPIQSSVTMLRGTHQRIAYLAGHLTPDQLDITYFHPPRQRNLSLAQALDIIVWHAEHHLGHIRLAMSL</sequence>
<evidence type="ECO:0000313" key="3">
    <source>
        <dbReference type="Proteomes" id="UP000283523"/>
    </source>
</evidence>
<dbReference type="Gene3D" id="1.20.120.450">
    <property type="entry name" value="dinb family like domain"/>
    <property type="match status" value="1"/>
</dbReference>